<protein>
    <submittedName>
        <fullName evidence="1">Uncharacterized protein</fullName>
    </submittedName>
</protein>
<keyword evidence="2" id="KW-1185">Reference proteome</keyword>
<evidence type="ECO:0000313" key="1">
    <source>
        <dbReference type="EMBL" id="EKM76987.1"/>
    </source>
</evidence>
<dbReference type="GeneID" id="18824716"/>
<sequence length="60" mass="6922">MSYTTNSTGHSMNWCPNYGKFTSEKEAPSDLFLVYPVIQKLSMSSSVVRNSQEDRRRFVL</sequence>
<accession>K5X246</accession>
<evidence type="ECO:0000313" key="2">
    <source>
        <dbReference type="Proteomes" id="UP000008493"/>
    </source>
</evidence>
<proteinExistence type="predicted"/>
<organism evidence="1 2">
    <name type="scientific">Agaricus bisporus var. burnettii (strain JB137-S8 / ATCC MYA-4627 / FGSC 10392)</name>
    <name type="common">White button mushroom</name>
    <dbReference type="NCBI Taxonomy" id="597362"/>
    <lineage>
        <taxon>Eukaryota</taxon>
        <taxon>Fungi</taxon>
        <taxon>Dikarya</taxon>
        <taxon>Basidiomycota</taxon>
        <taxon>Agaricomycotina</taxon>
        <taxon>Agaricomycetes</taxon>
        <taxon>Agaricomycetidae</taxon>
        <taxon>Agaricales</taxon>
        <taxon>Agaricineae</taxon>
        <taxon>Agaricaceae</taxon>
        <taxon>Agaricus</taxon>
    </lineage>
</organism>
<dbReference type="InParanoid" id="K5X246"/>
<dbReference type="Proteomes" id="UP000008493">
    <property type="component" value="Unassembled WGS sequence"/>
</dbReference>
<dbReference type="HOGENOM" id="CLU_2941189_0_0_1"/>
<dbReference type="AlphaFoldDB" id="K5X246"/>
<reference evidence="2" key="1">
    <citation type="journal article" date="2012" name="Proc. Natl. Acad. Sci. U.S.A.">
        <title>Genome sequence of the button mushroom Agaricus bisporus reveals mechanisms governing adaptation to a humic-rich ecological niche.</title>
        <authorList>
            <person name="Morin E."/>
            <person name="Kohler A."/>
            <person name="Baker A.R."/>
            <person name="Foulongne-Oriol M."/>
            <person name="Lombard V."/>
            <person name="Nagy L.G."/>
            <person name="Ohm R.A."/>
            <person name="Patyshakuliyeva A."/>
            <person name="Brun A."/>
            <person name="Aerts A.L."/>
            <person name="Bailey A.M."/>
            <person name="Billette C."/>
            <person name="Coutinho P.M."/>
            <person name="Deakin G."/>
            <person name="Doddapaneni H."/>
            <person name="Floudas D."/>
            <person name="Grimwood J."/>
            <person name="Hilden K."/>
            <person name="Kuees U."/>
            <person name="LaButti K.M."/>
            <person name="Lapidus A."/>
            <person name="Lindquist E.A."/>
            <person name="Lucas S.M."/>
            <person name="Murat C."/>
            <person name="Riley R.W."/>
            <person name="Salamov A.A."/>
            <person name="Schmutz J."/>
            <person name="Subramanian V."/>
            <person name="Woesten H.A.B."/>
            <person name="Xu J."/>
            <person name="Eastwood D.C."/>
            <person name="Foster G.D."/>
            <person name="Sonnenberg A.S."/>
            <person name="Cullen D."/>
            <person name="de Vries R.P."/>
            <person name="Lundell T."/>
            <person name="Hibbett D.S."/>
            <person name="Henrissat B."/>
            <person name="Burton K.S."/>
            <person name="Kerrigan R.W."/>
            <person name="Challen M.P."/>
            <person name="Grigoriev I.V."/>
            <person name="Martin F."/>
        </authorList>
    </citation>
    <scope>NUCLEOTIDE SEQUENCE [LARGE SCALE GENOMIC DNA]</scope>
    <source>
        <strain evidence="2">JB137-S8 / ATCC MYA-4627 / FGSC 10392</strain>
    </source>
</reference>
<dbReference type="RefSeq" id="XP_007332292.1">
    <property type="nucleotide sequence ID" value="XM_007332230.1"/>
</dbReference>
<name>K5X246_AGABU</name>
<gene>
    <name evidence="1" type="ORF">AGABI1DRAFT_115437</name>
</gene>
<dbReference type="EMBL" id="JH971398">
    <property type="protein sequence ID" value="EKM76987.1"/>
    <property type="molecule type" value="Genomic_DNA"/>
</dbReference>
<dbReference type="KEGG" id="abp:AGABI1DRAFT115437"/>